<accession>A0A1W1C8B7</accession>
<evidence type="ECO:0000313" key="1">
    <source>
        <dbReference type="EMBL" id="SFV62026.1"/>
    </source>
</evidence>
<proteinExistence type="predicted"/>
<dbReference type="EMBL" id="FPHD01000058">
    <property type="protein sequence ID" value="SFV62026.1"/>
    <property type="molecule type" value="Genomic_DNA"/>
</dbReference>
<organism evidence="1">
    <name type="scientific">hydrothermal vent metagenome</name>
    <dbReference type="NCBI Taxonomy" id="652676"/>
    <lineage>
        <taxon>unclassified sequences</taxon>
        <taxon>metagenomes</taxon>
        <taxon>ecological metagenomes</taxon>
    </lineage>
</organism>
<gene>
    <name evidence="1" type="ORF">MNB_SV-8-105</name>
</gene>
<name>A0A1W1C8B7_9ZZZZ</name>
<reference evidence="1" key="1">
    <citation type="submission" date="2016-10" db="EMBL/GenBank/DDBJ databases">
        <authorList>
            <person name="de Groot N.N."/>
        </authorList>
    </citation>
    <scope>NUCLEOTIDE SEQUENCE</scope>
</reference>
<sequence>MGTLNLKVDEKNLLSEKQRIWNQLNENRLLRQKKEECRKGRFLHEKCYTFKNESYYKILRMMGEYYIKISDYEKIGLKQSTVTLYSYTFHGLKTMKCYAKFTKYSDKLFITQATTRDYFKMYDLEKE</sequence>
<protein>
    <submittedName>
        <fullName evidence="1">Uncharacterized protein</fullName>
    </submittedName>
</protein>
<dbReference type="AlphaFoldDB" id="A0A1W1C8B7"/>